<feature type="region of interest" description="Disordered" evidence="2">
    <location>
        <begin position="211"/>
        <end position="241"/>
    </location>
</feature>
<dbReference type="EMBL" id="JACOOZ010000002">
    <property type="protein sequence ID" value="MBC5666970.1"/>
    <property type="molecule type" value="Genomic_DNA"/>
</dbReference>
<keyword evidence="1" id="KW-0378">Hydrolase</keyword>
<feature type="compositionally biased region" description="Basic and acidic residues" evidence="2">
    <location>
        <begin position="219"/>
        <end position="241"/>
    </location>
</feature>
<keyword evidence="5" id="KW-1185">Reference proteome</keyword>
<proteinExistence type="predicted"/>
<sequence>MKKESIKKKFKAMISFVLALVLLVQPITMPKDVYASGNVKLEINGFQISAMLEAFRTIYSVSETDKTDEIGLVYGLTDSVSEDEMIVGSSNTTVHSYAATPLGETGKKYSSLDNAKSYCLTMEFIKNAEFYKQGISVRAYAKLKDGSYVYSNISTMSVYDVAGKLYNRNLMSNMRGHEYLYDSILSVVDSSYKKVDYMNRNTIVTAEAEENTTVAPTEKPTEPETTAKPEETTTKAEVDRTTYKKPGVQSEGADAEVASNISLNKYIDGIDTEFSSTKGNTSNNEGINNLFDGNVNTKFFTGDAPVISIAWKMKRATIIRNYTLVTAGDAATYPHRNPYKWKLLGSVNGTDWVQLDAVDNGGIGHENNKGYSYDTDAQKACQFFMLRIESSGDDGRLYYGSQLSEIYIKGDVVQKTENIGVDLDDHISGINTSATTVVGYNGNEGVENLFDGDTSTKLFTNTATPCSIAWTMKESTSLYSYTLTTANDNATYKNRSMKSWVLYGSNDGNNWDVIDRVNDSGIMDVNYADYTYIVDNVGSYKHFKLTVTEGYGNSFQLSEISLKGCALLLENEFEAIFTGDWDKVTATNYKKNLKDLFYQVYPRQYTRWGTGSEPKRMFIVADKGYDGVAYTMGNSIVISVDWMNSNPVGIGYFSHELTHAVQQYGNVTSSGPAWWVENMANYGGFRYYHWATEDNVQVYQASDTSLQDWGYQAYGNNKWFFAYMDAKYPTTKSSDGTVKLGLIDSINNMLKTNKGTKYDDNPKDTSTPWSKLVYQITGYDCIESLRLKYVEELKNGTWAFTGFRYYQDNWITEGIAGVDKPTYPMIGSKTHGSKKAAKLDTAVTSGTNLCSGASILHTSGQTNVNEAAEKLIDGNLDTKWCSRSSSESTFNGVMHSVKIDLGSKKTFNTYTIYNTQSKENFANASEWEILVSEDGKTWTSVDYQNNNNNSVSSYNIGTQTARYVQIKIFNPGDSAGTIRLYEFQLYNK</sequence>
<dbReference type="Pfam" id="PF00754">
    <property type="entry name" value="F5_F8_type_C"/>
    <property type="match status" value="1"/>
</dbReference>
<comment type="caution">
    <text evidence="4">The sequence shown here is derived from an EMBL/GenBank/DDBJ whole genome shotgun (WGS) entry which is preliminary data.</text>
</comment>
<evidence type="ECO:0000313" key="4">
    <source>
        <dbReference type="EMBL" id="MBC5666970.1"/>
    </source>
</evidence>
<dbReference type="PROSITE" id="PS50022">
    <property type="entry name" value="FA58C_3"/>
    <property type="match status" value="1"/>
</dbReference>
<reference evidence="4 5" key="1">
    <citation type="submission" date="2020-08" db="EMBL/GenBank/DDBJ databases">
        <title>Genome public.</title>
        <authorList>
            <person name="Liu C."/>
            <person name="Sun Q."/>
        </authorList>
    </citation>
    <scope>NUCLEOTIDE SEQUENCE [LARGE SCALE GENOMIC DNA]</scope>
    <source>
        <strain evidence="4 5">BX4</strain>
    </source>
</reference>
<accession>A0ABR7F2B9</accession>
<evidence type="ECO:0000313" key="5">
    <source>
        <dbReference type="Proteomes" id="UP000597877"/>
    </source>
</evidence>
<protein>
    <submittedName>
        <fullName evidence="4">Discoidin domain-containing protein</fullName>
    </submittedName>
</protein>
<dbReference type="SUPFAM" id="SSF49785">
    <property type="entry name" value="Galactose-binding domain-like"/>
    <property type="match status" value="3"/>
</dbReference>
<gene>
    <name evidence="4" type="ORF">H8S00_03050</name>
</gene>
<dbReference type="Gene3D" id="2.60.120.260">
    <property type="entry name" value="Galactose-binding domain-like"/>
    <property type="match status" value="3"/>
</dbReference>
<name>A0ABR7F2B9_9FIRM</name>
<evidence type="ECO:0000256" key="1">
    <source>
        <dbReference type="ARBA" id="ARBA00023295"/>
    </source>
</evidence>
<organism evidence="4 5">
    <name type="scientific">Eubacterium segne</name>
    <dbReference type="NCBI Taxonomy" id="2763045"/>
    <lineage>
        <taxon>Bacteria</taxon>
        <taxon>Bacillati</taxon>
        <taxon>Bacillota</taxon>
        <taxon>Clostridia</taxon>
        <taxon>Eubacteriales</taxon>
        <taxon>Eubacteriaceae</taxon>
        <taxon>Eubacterium</taxon>
    </lineage>
</organism>
<dbReference type="Proteomes" id="UP000597877">
    <property type="component" value="Unassembled WGS sequence"/>
</dbReference>
<dbReference type="RefSeq" id="WP_186839978.1">
    <property type="nucleotide sequence ID" value="NZ_JACOOZ010000002.1"/>
</dbReference>
<evidence type="ECO:0000259" key="3">
    <source>
        <dbReference type="PROSITE" id="PS50022"/>
    </source>
</evidence>
<feature type="domain" description="F5/8 type C" evidence="3">
    <location>
        <begin position="836"/>
        <end position="988"/>
    </location>
</feature>
<dbReference type="InterPro" id="IPR008979">
    <property type="entry name" value="Galactose-bd-like_sf"/>
</dbReference>
<evidence type="ECO:0000256" key="2">
    <source>
        <dbReference type="SAM" id="MobiDB-lite"/>
    </source>
</evidence>
<dbReference type="InterPro" id="IPR000421">
    <property type="entry name" value="FA58C"/>
</dbReference>
<keyword evidence="1" id="KW-0326">Glycosidase</keyword>